<dbReference type="Gene3D" id="1.50.10.140">
    <property type="match status" value="1"/>
</dbReference>
<evidence type="ECO:0000313" key="3">
    <source>
        <dbReference type="Proteomes" id="UP000299367"/>
    </source>
</evidence>
<name>A0A480AKY5_9CYAN</name>
<evidence type="ECO:0000259" key="1">
    <source>
        <dbReference type="Pfam" id="PF11329"/>
    </source>
</evidence>
<evidence type="ECO:0000313" key="2">
    <source>
        <dbReference type="EMBL" id="GCL42724.1"/>
    </source>
</evidence>
<proteinExistence type="predicted"/>
<reference evidence="3" key="1">
    <citation type="submission" date="2019-02" db="EMBL/GenBank/DDBJ databases">
        <title>Draft genome sequence of Dolichospermum planctonicum NIES-80.</title>
        <authorList>
            <person name="Yamaguchi H."/>
            <person name="Suzuki S."/>
            <person name="Kawachi M."/>
        </authorList>
    </citation>
    <scope>NUCLEOTIDE SEQUENCE [LARGE SCALE GENOMIC DNA]</scope>
    <source>
        <strain evidence="3">NIES-80</strain>
    </source>
</reference>
<feature type="domain" description="DUF3131" evidence="1">
    <location>
        <begin position="63"/>
        <end position="423"/>
    </location>
</feature>
<organism evidence="2 3">
    <name type="scientific">Dolichospermum planctonicum</name>
    <dbReference type="NCBI Taxonomy" id="136072"/>
    <lineage>
        <taxon>Bacteria</taxon>
        <taxon>Bacillati</taxon>
        <taxon>Cyanobacteriota</taxon>
        <taxon>Cyanophyceae</taxon>
        <taxon>Nostocales</taxon>
        <taxon>Aphanizomenonaceae</taxon>
        <taxon>Dolichospermum</taxon>
    </lineage>
</organism>
<dbReference type="InterPro" id="IPR021478">
    <property type="entry name" value="DUF3131"/>
</dbReference>
<accession>A0A480AKY5</accession>
<dbReference type="AlphaFoldDB" id="A0A480AKY5"/>
<dbReference type="OrthoDB" id="9147113at2"/>
<protein>
    <recommendedName>
        <fullName evidence="1">DUF3131 domain-containing protein</fullName>
    </recommendedName>
</protein>
<dbReference type="Proteomes" id="UP000299367">
    <property type="component" value="Unassembled WGS sequence"/>
</dbReference>
<comment type="caution">
    <text evidence="2">The sequence shown here is derived from an EMBL/GenBank/DDBJ whole genome shotgun (WGS) entry which is preliminary data.</text>
</comment>
<gene>
    <name evidence="2" type="ORF">NIES80_24310</name>
</gene>
<dbReference type="EMBL" id="BJCF01000026">
    <property type="protein sequence ID" value="GCL42724.1"/>
    <property type="molecule type" value="Genomic_DNA"/>
</dbReference>
<dbReference type="RefSeq" id="WP_137908292.1">
    <property type="nucleotide sequence ID" value="NZ_BJCF01000026.1"/>
</dbReference>
<dbReference type="Pfam" id="PF11329">
    <property type="entry name" value="DUF3131"/>
    <property type="match status" value="1"/>
</dbReference>
<sequence>MTQDTTINPTPIQPSLLKQTIIAAAIALVGFGLHKGIQWRETNILPIPVTSVGQNRLNAEDIQLARTAWRYFEKNRLSTGLVSSAADFPSTTMWDVGSQLAGMVAARELGLLKPAEFDKWIEEILATLAKIPLYRNELPNKAYNAKTLIPVNYGKLAEPEEIGFSAIDLARLVQWLDIIETRYPKHAAASKAVTARWQLKRLLKNGQLMGTSIKNGKETWNQEGRLGYEQYAAYRLQKIGIVAPKALDTKAETQFVNVMGVELPADKRSTYHNYVTSEPYILDGLESGFQALPAEYAAKLLQVQQRRYQATNQLTAWSEDNLDREPWFVYNCIFVNGQPWKSIDSSGKDAFVYRGSSVKAAIGWNMLFQTPYTERLYKGMRWLADPTRGVFAGFYEETQEPNRALTVNTNGIVLEAILYRRVGKPLTVWAKEKQP</sequence>